<evidence type="ECO:0000313" key="6">
    <source>
        <dbReference type="Proteomes" id="UP000236731"/>
    </source>
</evidence>
<dbReference type="InterPro" id="IPR015421">
    <property type="entry name" value="PyrdxlP-dep_Trfase_major"/>
</dbReference>
<dbReference type="GO" id="GO:0006520">
    <property type="term" value="P:amino acid metabolic process"/>
    <property type="evidence" value="ECO:0007669"/>
    <property type="project" value="InterPro"/>
</dbReference>
<evidence type="ECO:0000256" key="1">
    <source>
        <dbReference type="ARBA" id="ARBA00001933"/>
    </source>
</evidence>
<dbReference type="InterPro" id="IPR015424">
    <property type="entry name" value="PyrdxlP-dep_Trfase"/>
</dbReference>
<dbReference type="RefSeq" id="WP_103907389.1">
    <property type="nucleotide sequence ID" value="NZ_CP049246.1"/>
</dbReference>
<dbReference type="InterPro" id="IPR015422">
    <property type="entry name" value="PyrdxlP-dep_Trfase_small"/>
</dbReference>
<sequence>MQSQISFKNDYSEGAHLEILNLLTQTNLQQEPGYGDDTWSLEAKDMIRAQIGNPDAEVYFVSGGTQANLLVISHLLKSYESVIAADTGHIQVHETGAIENCGHKINLVPHAMGKIDVTGIDKVIKAHTDHHMVKPAMVYLSQSTELGSIYNRAELEEISNYCRANNLKLFIDGARLAVALTSSEADLTLPEFAELCDVFYIGATKNGGLLGEAIVFNNACDAAGFPYYLKQKGALMAKGRLLGIQFHALFHDGLYFELAKHANAMARKLAEGIAAAGYGFALTPESNQLFPILPLQVITALNEQFAFYTWEKLDDEKAVVRLVCSWATKEADVDSFIDALNHR</sequence>
<comment type="cofactor">
    <cofactor evidence="1">
        <name>pyridoxal 5'-phosphate</name>
        <dbReference type="ChEBI" id="CHEBI:597326"/>
    </cofactor>
</comment>
<dbReference type="SUPFAM" id="SSF53383">
    <property type="entry name" value="PLP-dependent transferases"/>
    <property type="match status" value="1"/>
</dbReference>
<evidence type="ECO:0000256" key="2">
    <source>
        <dbReference type="ARBA" id="ARBA00006966"/>
    </source>
</evidence>
<dbReference type="PANTHER" id="PTHR48097:SF5">
    <property type="entry name" value="LOW SPECIFICITY L-THREONINE ALDOLASE"/>
    <property type="match status" value="1"/>
</dbReference>
<accession>A0A1H6BSW8</accession>
<gene>
    <name evidence="5" type="ORF">SAMN05421877_111115</name>
</gene>
<organism evidence="5 6">
    <name type="scientific">Sphingobacterium lactis</name>
    <dbReference type="NCBI Taxonomy" id="797291"/>
    <lineage>
        <taxon>Bacteria</taxon>
        <taxon>Pseudomonadati</taxon>
        <taxon>Bacteroidota</taxon>
        <taxon>Sphingobacteriia</taxon>
        <taxon>Sphingobacteriales</taxon>
        <taxon>Sphingobacteriaceae</taxon>
        <taxon>Sphingobacterium</taxon>
    </lineage>
</organism>
<dbReference type="EMBL" id="FNUT01000011">
    <property type="protein sequence ID" value="SEG63732.1"/>
    <property type="molecule type" value="Genomic_DNA"/>
</dbReference>
<dbReference type="Gene3D" id="3.40.640.10">
    <property type="entry name" value="Type I PLP-dependent aspartate aminotransferase-like (Major domain)"/>
    <property type="match status" value="1"/>
</dbReference>
<feature type="domain" description="Aromatic amino acid beta-eliminating lyase/threonine aldolase" evidence="4">
    <location>
        <begin position="33"/>
        <end position="281"/>
    </location>
</feature>
<dbReference type="PANTHER" id="PTHR48097">
    <property type="entry name" value="L-THREONINE ALDOLASE-RELATED"/>
    <property type="match status" value="1"/>
</dbReference>
<evidence type="ECO:0000256" key="3">
    <source>
        <dbReference type="ARBA" id="ARBA00022898"/>
    </source>
</evidence>
<reference evidence="6" key="1">
    <citation type="submission" date="2016-10" db="EMBL/GenBank/DDBJ databases">
        <authorList>
            <person name="Varghese N."/>
            <person name="Submissions S."/>
        </authorList>
    </citation>
    <scope>NUCLEOTIDE SEQUENCE [LARGE SCALE GENOMIC DNA]</scope>
    <source>
        <strain evidence="6">DSM 22361</strain>
    </source>
</reference>
<protein>
    <submittedName>
        <fullName evidence="5">L-threonine aldolase</fullName>
    </submittedName>
</protein>
<dbReference type="AlphaFoldDB" id="A0A1H6BSW8"/>
<dbReference type="InterPro" id="IPR001597">
    <property type="entry name" value="ArAA_b-elim_lyase/Thr_aldolase"/>
</dbReference>
<evidence type="ECO:0000313" key="5">
    <source>
        <dbReference type="EMBL" id="SEG63732.1"/>
    </source>
</evidence>
<name>A0A1H6BSW8_9SPHI</name>
<dbReference type="Pfam" id="PF01212">
    <property type="entry name" value="Beta_elim_lyase"/>
    <property type="match status" value="1"/>
</dbReference>
<dbReference type="OrthoDB" id="9774495at2"/>
<comment type="similarity">
    <text evidence="2">Belongs to the threonine aldolase family.</text>
</comment>
<dbReference type="Proteomes" id="UP000236731">
    <property type="component" value="Unassembled WGS sequence"/>
</dbReference>
<dbReference type="Gene3D" id="3.90.1150.10">
    <property type="entry name" value="Aspartate Aminotransferase, domain 1"/>
    <property type="match status" value="1"/>
</dbReference>
<dbReference type="GO" id="GO:0016829">
    <property type="term" value="F:lyase activity"/>
    <property type="evidence" value="ECO:0007669"/>
    <property type="project" value="InterPro"/>
</dbReference>
<proteinExistence type="inferred from homology"/>
<keyword evidence="3" id="KW-0663">Pyridoxal phosphate</keyword>
<keyword evidence="6" id="KW-1185">Reference proteome</keyword>
<evidence type="ECO:0000259" key="4">
    <source>
        <dbReference type="Pfam" id="PF01212"/>
    </source>
</evidence>